<evidence type="ECO:0000313" key="2">
    <source>
        <dbReference type="EMBL" id="OGY85839.1"/>
    </source>
</evidence>
<reference evidence="2 3" key="1">
    <citation type="journal article" date="2016" name="Nat. Commun.">
        <title>Thousands of microbial genomes shed light on interconnected biogeochemical processes in an aquifer system.</title>
        <authorList>
            <person name="Anantharaman K."/>
            <person name="Brown C.T."/>
            <person name="Hug L.A."/>
            <person name="Sharon I."/>
            <person name="Castelle C.J."/>
            <person name="Probst A.J."/>
            <person name="Thomas B.C."/>
            <person name="Singh A."/>
            <person name="Wilkins M.J."/>
            <person name="Karaoz U."/>
            <person name="Brodie E.L."/>
            <person name="Williams K.H."/>
            <person name="Hubbard S.S."/>
            <person name="Banfield J.F."/>
        </authorList>
    </citation>
    <scope>NUCLEOTIDE SEQUENCE [LARGE SCALE GENOMIC DNA]</scope>
</reference>
<name>A0A1G2BB66_9BACT</name>
<evidence type="ECO:0008006" key="4">
    <source>
        <dbReference type="Google" id="ProtNLM"/>
    </source>
</evidence>
<gene>
    <name evidence="2" type="ORF">A2319_05795</name>
</gene>
<accession>A0A1G2BB66</accession>
<comment type="caution">
    <text evidence="2">The sequence shown here is derived from an EMBL/GenBank/DDBJ whole genome shotgun (WGS) entry which is preliminary data.</text>
</comment>
<dbReference type="Proteomes" id="UP000176420">
    <property type="component" value="Unassembled WGS sequence"/>
</dbReference>
<organism evidence="2 3">
    <name type="scientific">Candidatus Kerfeldbacteria bacterium RIFOXYB2_FULL_38_14</name>
    <dbReference type="NCBI Taxonomy" id="1798547"/>
    <lineage>
        <taxon>Bacteria</taxon>
        <taxon>Candidatus Kerfeldiibacteriota</taxon>
    </lineage>
</organism>
<proteinExistence type="predicted"/>
<dbReference type="Pfam" id="PF07963">
    <property type="entry name" value="N_methyl"/>
    <property type="match status" value="1"/>
</dbReference>
<dbReference type="NCBIfam" id="TIGR02532">
    <property type="entry name" value="IV_pilin_GFxxxE"/>
    <property type="match status" value="1"/>
</dbReference>
<evidence type="ECO:0000256" key="1">
    <source>
        <dbReference type="SAM" id="Phobius"/>
    </source>
</evidence>
<dbReference type="EMBL" id="MHKI01000027">
    <property type="protein sequence ID" value="OGY85839.1"/>
    <property type="molecule type" value="Genomic_DNA"/>
</dbReference>
<feature type="transmembrane region" description="Helical" evidence="1">
    <location>
        <begin position="12"/>
        <end position="34"/>
    </location>
</feature>
<dbReference type="AlphaFoldDB" id="A0A1G2BB66"/>
<dbReference type="InterPro" id="IPR012902">
    <property type="entry name" value="N_methyl_site"/>
</dbReference>
<keyword evidence="1" id="KW-1133">Transmembrane helix</keyword>
<sequence>MNKFPNNSGFTIIEVLVSVFVMSIIYVVATNFVINGLNIEKYVSQQNEAIVQSRKALVQMSGELREMVAADNGAYPIELAGDQEIIFYSDVDNDSNTERVRYFLDNTNLKRGITKPSGDPLTYNTNNEIITIFSEYIQNDNSPVFLYYNANYPQDTVGNPLSYPINKTAVRLIKISVLTNVDPSHLPDTRELHTAIELRNLKENF</sequence>
<protein>
    <recommendedName>
        <fullName evidence="4">Type II secretion system protein J</fullName>
    </recommendedName>
</protein>
<evidence type="ECO:0000313" key="3">
    <source>
        <dbReference type="Proteomes" id="UP000176420"/>
    </source>
</evidence>
<keyword evidence="1" id="KW-0472">Membrane</keyword>
<keyword evidence="1" id="KW-0812">Transmembrane</keyword>